<feature type="region of interest" description="Disordered" evidence="1">
    <location>
        <begin position="89"/>
        <end position="116"/>
    </location>
</feature>
<organism evidence="2 3">
    <name type="scientific">Allacma fusca</name>
    <dbReference type="NCBI Taxonomy" id="39272"/>
    <lineage>
        <taxon>Eukaryota</taxon>
        <taxon>Metazoa</taxon>
        <taxon>Ecdysozoa</taxon>
        <taxon>Arthropoda</taxon>
        <taxon>Hexapoda</taxon>
        <taxon>Collembola</taxon>
        <taxon>Symphypleona</taxon>
        <taxon>Sminthuridae</taxon>
        <taxon>Allacma</taxon>
    </lineage>
</organism>
<protein>
    <submittedName>
        <fullName evidence="2">Uncharacterized protein</fullName>
    </submittedName>
</protein>
<accession>A0A8J2Q2Y7</accession>
<keyword evidence="3" id="KW-1185">Reference proteome</keyword>
<feature type="non-terminal residue" evidence="2">
    <location>
        <position position="116"/>
    </location>
</feature>
<evidence type="ECO:0000256" key="1">
    <source>
        <dbReference type="SAM" id="MobiDB-lite"/>
    </source>
</evidence>
<reference evidence="2" key="1">
    <citation type="submission" date="2021-06" db="EMBL/GenBank/DDBJ databases">
        <authorList>
            <person name="Hodson N. C."/>
            <person name="Mongue J. A."/>
            <person name="Jaron S. K."/>
        </authorList>
    </citation>
    <scope>NUCLEOTIDE SEQUENCE</scope>
</reference>
<comment type="caution">
    <text evidence="2">The sequence shown here is derived from an EMBL/GenBank/DDBJ whole genome shotgun (WGS) entry which is preliminary data.</text>
</comment>
<evidence type="ECO:0000313" key="2">
    <source>
        <dbReference type="EMBL" id="CAG7831421.1"/>
    </source>
</evidence>
<gene>
    <name evidence="2" type="ORF">AFUS01_LOCUS41165</name>
</gene>
<feature type="compositionally biased region" description="Low complexity" evidence="1">
    <location>
        <begin position="93"/>
        <end position="108"/>
    </location>
</feature>
<dbReference type="AlphaFoldDB" id="A0A8J2Q2Y7"/>
<sequence length="116" mass="13050">DIGCRYQLACTKLKRLLEHLLKTEISSLDHISFYLPKGKERNQLGLNSHSDQGILLAYQECITLQQQLNEAKNVMKRLQKSLSPFPIAVQQQSRNSGSHNNGSSNSLSEICTDKAH</sequence>
<dbReference type="Proteomes" id="UP000708208">
    <property type="component" value="Unassembled WGS sequence"/>
</dbReference>
<dbReference type="EMBL" id="CAJVCH010560388">
    <property type="protein sequence ID" value="CAG7831421.1"/>
    <property type="molecule type" value="Genomic_DNA"/>
</dbReference>
<name>A0A8J2Q2Y7_9HEXA</name>
<dbReference type="OrthoDB" id="47801at2759"/>
<proteinExistence type="predicted"/>
<feature type="non-terminal residue" evidence="2">
    <location>
        <position position="1"/>
    </location>
</feature>
<evidence type="ECO:0000313" key="3">
    <source>
        <dbReference type="Proteomes" id="UP000708208"/>
    </source>
</evidence>